<dbReference type="PANTHER" id="PTHR30086">
    <property type="entry name" value="ARGININE EXPORTER PROTEIN ARGO"/>
    <property type="match status" value="1"/>
</dbReference>
<sequence length="208" mass="22083">MIEWTVIWPFLGVSMLLTIAPGPDNLFVAAQSIANGRKAGIATALGLCTGLIAHTSAAALGVSAVLYGSSLAFQAVKYAGAAYLLYMAWQAFREGREPTGALAVPRQKLSSLYVKGIVMNVLNPKVSLFFIAFLPQFANPEAGSMIAQMIGLGLLFMAQALVLFGLIALFAGTVGHRLWSRPSFARVVGYAKSVLFAAIGVRLVFAER</sequence>
<proteinExistence type="predicted"/>
<dbReference type="PANTHER" id="PTHR30086:SF20">
    <property type="entry name" value="ARGININE EXPORTER PROTEIN ARGO-RELATED"/>
    <property type="match status" value="1"/>
</dbReference>
<comment type="caution">
    <text evidence="7">The sequence shown here is derived from an EMBL/GenBank/DDBJ whole genome shotgun (WGS) entry which is preliminary data.</text>
</comment>
<dbReference type="OrthoDB" id="9784202at2"/>
<dbReference type="AlphaFoldDB" id="A0A2V5K5G8"/>
<feature type="transmembrane region" description="Helical" evidence="6">
    <location>
        <begin position="184"/>
        <end position="205"/>
    </location>
</feature>
<dbReference type="RefSeq" id="WP_110840565.1">
    <property type="nucleotide sequence ID" value="NZ_QJVJ01000005.1"/>
</dbReference>
<keyword evidence="8" id="KW-1185">Reference proteome</keyword>
<protein>
    <submittedName>
        <fullName evidence="7">LysE family translocator</fullName>
    </submittedName>
</protein>
<evidence type="ECO:0000256" key="4">
    <source>
        <dbReference type="ARBA" id="ARBA00022989"/>
    </source>
</evidence>
<keyword evidence="2" id="KW-1003">Cell membrane</keyword>
<comment type="subcellular location">
    <subcellularLocation>
        <location evidence="1">Cell membrane</location>
        <topology evidence="1">Multi-pass membrane protein</topology>
    </subcellularLocation>
</comment>
<keyword evidence="3 6" id="KW-0812">Transmembrane</keyword>
<feature type="transmembrane region" description="Helical" evidence="6">
    <location>
        <begin position="146"/>
        <end position="172"/>
    </location>
</feature>
<keyword evidence="4 6" id="KW-1133">Transmembrane helix</keyword>
<reference evidence="7 8" key="1">
    <citation type="submission" date="2018-05" db="EMBL/GenBank/DDBJ databases">
        <title>Paenibacillus flagellatus sp. nov., isolated from selenium mineral soil.</title>
        <authorList>
            <person name="Dai X."/>
        </authorList>
    </citation>
    <scope>NUCLEOTIDE SEQUENCE [LARGE SCALE GENOMIC DNA]</scope>
    <source>
        <strain evidence="7 8">DXL2</strain>
    </source>
</reference>
<dbReference type="EMBL" id="QJVJ01000005">
    <property type="protein sequence ID" value="PYI54508.1"/>
    <property type="molecule type" value="Genomic_DNA"/>
</dbReference>
<keyword evidence="5 6" id="KW-0472">Membrane</keyword>
<dbReference type="InterPro" id="IPR001123">
    <property type="entry name" value="LeuE-type"/>
</dbReference>
<feature type="transmembrane region" description="Helical" evidence="6">
    <location>
        <begin position="39"/>
        <end position="65"/>
    </location>
</feature>
<evidence type="ECO:0000256" key="1">
    <source>
        <dbReference type="ARBA" id="ARBA00004651"/>
    </source>
</evidence>
<dbReference type="GO" id="GO:0005886">
    <property type="term" value="C:plasma membrane"/>
    <property type="evidence" value="ECO:0007669"/>
    <property type="project" value="UniProtKB-SubCell"/>
</dbReference>
<organism evidence="7 8">
    <name type="scientific">Paenibacillus flagellatus</name>
    <dbReference type="NCBI Taxonomy" id="2211139"/>
    <lineage>
        <taxon>Bacteria</taxon>
        <taxon>Bacillati</taxon>
        <taxon>Bacillota</taxon>
        <taxon>Bacilli</taxon>
        <taxon>Bacillales</taxon>
        <taxon>Paenibacillaceae</taxon>
        <taxon>Paenibacillus</taxon>
    </lineage>
</organism>
<feature type="transmembrane region" description="Helical" evidence="6">
    <location>
        <begin position="112"/>
        <end position="134"/>
    </location>
</feature>
<dbReference type="Pfam" id="PF01810">
    <property type="entry name" value="LysE"/>
    <property type="match status" value="1"/>
</dbReference>
<dbReference type="GO" id="GO:0015171">
    <property type="term" value="F:amino acid transmembrane transporter activity"/>
    <property type="evidence" value="ECO:0007669"/>
    <property type="project" value="TreeGrafter"/>
</dbReference>
<dbReference type="PIRSF" id="PIRSF006324">
    <property type="entry name" value="LeuE"/>
    <property type="match status" value="1"/>
</dbReference>
<feature type="transmembrane region" description="Helical" evidence="6">
    <location>
        <begin position="71"/>
        <end position="92"/>
    </location>
</feature>
<evidence type="ECO:0000256" key="3">
    <source>
        <dbReference type="ARBA" id="ARBA00022692"/>
    </source>
</evidence>
<evidence type="ECO:0000256" key="6">
    <source>
        <dbReference type="SAM" id="Phobius"/>
    </source>
</evidence>
<accession>A0A2V5K5G8</accession>
<evidence type="ECO:0000313" key="8">
    <source>
        <dbReference type="Proteomes" id="UP000247476"/>
    </source>
</evidence>
<name>A0A2V5K5G8_9BACL</name>
<evidence type="ECO:0000313" key="7">
    <source>
        <dbReference type="EMBL" id="PYI54508.1"/>
    </source>
</evidence>
<feature type="transmembrane region" description="Helical" evidence="6">
    <location>
        <begin position="6"/>
        <end position="27"/>
    </location>
</feature>
<evidence type="ECO:0000256" key="5">
    <source>
        <dbReference type="ARBA" id="ARBA00023136"/>
    </source>
</evidence>
<gene>
    <name evidence="7" type="ORF">DLM86_13665</name>
</gene>
<dbReference type="Proteomes" id="UP000247476">
    <property type="component" value="Unassembled WGS sequence"/>
</dbReference>
<evidence type="ECO:0000256" key="2">
    <source>
        <dbReference type="ARBA" id="ARBA00022475"/>
    </source>
</evidence>